<evidence type="ECO:0000313" key="1">
    <source>
        <dbReference type="EMBL" id="VCU54595.1"/>
    </source>
</evidence>
<dbReference type="EMBL" id="LR027520">
    <property type="protein sequence ID" value="VCU54595.1"/>
    <property type="molecule type" value="Genomic_DNA"/>
</dbReference>
<dbReference type="AlphaFoldDB" id="A0A3P4ATW8"/>
<evidence type="ECO:0000313" key="2">
    <source>
        <dbReference type="Proteomes" id="UP000279841"/>
    </source>
</evidence>
<gene>
    <name evidence="1" type="ORF">TTHNP4_00002</name>
</gene>
<sequence length="105" mass="11782">MGEHWAQPQNLPFGPIYGVIKEKLVFVEIMVSQADFAAGKSWTEALKPLTGHAVDHVDLEFLPKGHEGYEVPHYDIHAYFVSHQEHLGNCPAPKPVPKGMPRIKE</sequence>
<organism evidence="1 2">
    <name type="scientific">Thermus thermophilus</name>
    <dbReference type="NCBI Taxonomy" id="274"/>
    <lineage>
        <taxon>Bacteria</taxon>
        <taxon>Thermotogati</taxon>
        <taxon>Deinococcota</taxon>
        <taxon>Deinococci</taxon>
        <taxon>Thermales</taxon>
        <taxon>Thermaceae</taxon>
        <taxon>Thermus</taxon>
    </lineage>
</organism>
<keyword evidence="1" id="KW-0614">Plasmid</keyword>
<reference evidence="1 2" key="1">
    <citation type="submission" date="2018-10" db="EMBL/GenBank/DDBJ databases">
        <authorList>
            <person name="Peiro R."/>
            <person name="Begona"/>
            <person name="Cbmso G."/>
            <person name="Lopez M."/>
            <person name="Gonzalez S."/>
            <person name="Sacristan E."/>
            <person name="Castillo E."/>
        </authorList>
    </citation>
    <scope>NUCLEOTIDE SEQUENCE [LARGE SCALE GENOMIC DNA]</scope>
    <source>
        <strain evidence="1">TTHNAR1</strain>
        <plasmid evidence="2">4</plasmid>
    </source>
</reference>
<name>A0A3P4ATW8_THETH</name>
<geneLocation type="plasmid" evidence="1 2">
    <name>4</name>
</geneLocation>
<protein>
    <submittedName>
        <fullName evidence="1">Uncharacterized protein</fullName>
    </submittedName>
</protein>
<dbReference type="Gene3D" id="3.30.200.270">
    <property type="match status" value="1"/>
</dbReference>
<proteinExistence type="predicted"/>
<accession>A0A3P4ATW8</accession>
<dbReference type="Proteomes" id="UP000279841">
    <property type="component" value="Plasmid 4"/>
</dbReference>